<dbReference type="SUPFAM" id="SSF53756">
    <property type="entry name" value="UDP-Glycosyltransferase/glycogen phosphorylase"/>
    <property type="match status" value="1"/>
</dbReference>
<reference evidence="14" key="3">
    <citation type="submission" date="2025-09" db="UniProtKB">
        <authorList>
            <consortium name="Ensembl"/>
        </authorList>
    </citation>
    <scope>IDENTIFICATION</scope>
</reference>
<keyword evidence="15" id="KW-1185">Reference proteome</keyword>
<dbReference type="EC" id="2.4.1.-" evidence="11"/>
<proteinExistence type="inferred from homology"/>
<evidence type="ECO:0000256" key="5">
    <source>
        <dbReference type="ARBA" id="ARBA00022679"/>
    </source>
</evidence>
<feature type="domain" description="Fucosyltransferase C-terminal" evidence="12">
    <location>
        <begin position="126"/>
        <end position="312"/>
    </location>
</feature>
<evidence type="ECO:0000256" key="3">
    <source>
        <dbReference type="ARBA" id="ARBA00008919"/>
    </source>
</evidence>
<feature type="domain" description="Fucosyltransferase N-terminal" evidence="13">
    <location>
        <begin position="1"/>
        <end position="102"/>
    </location>
</feature>
<dbReference type="Pfam" id="PF00852">
    <property type="entry name" value="Glyco_transf_10"/>
    <property type="match status" value="1"/>
</dbReference>
<dbReference type="eggNOG" id="KOG2619">
    <property type="taxonomic scope" value="Eukaryota"/>
</dbReference>
<evidence type="ECO:0000256" key="7">
    <source>
        <dbReference type="ARBA" id="ARBA00022968"/>
    </source>
</evidence>
<reference evidence="14" key="2">
    <citation type="submission" date="2025-08" db="UniProtKB">
        <authorList>
            <consortium name="Ensembl"/>
        </authorList>
    </citation>
    <scope>IDENTIFICATION</scope>
</reference>
<keyword evidence="4 11" id="KW-0328">Glycosyltransferase</keyword>
<dbReference type="InterPro" id="IPR031481">
    <property type="entry name" value="Glyco_tran_10_N"/>
</dbReference>
<evidence type="ECO:0000256" key="6">
    <source>
        <dbReference type="ARBA" id="ARBA00022692"/>
    </source>
</evidence>
<evidence type="ECO:0000256" key="9">
    <source>
        <dbReference type="ARBA" id="ARBA00023136"/>
    </source>
</evidence>
<reference evidence="15" key="1">
    <citation type="submission" date="2003-08" db="EMBL/GenBank/DDBJ databases">
        <authorList>
            <person name="Birren B."/>
            <person name="Nusbaum C."/>
            <person name="Abebe A."/>
            <person name="Abouelleil A."/>
            <person name="Adekoya E."/>
            <person name="Ait-zahra M."/>
            <person name="Allen N."/>
            <person name="Allen T."/>
            <person name="An P."/>
            <person name="Anderson M."/>
            <person name="Anderson S."/>
            <person name="Arachchi H."/>
            <person name="Armbruster J."/>
            <person name="Bachantsang P."/>
            <person name="Baldwin J."/>
            <person name="Barry A."/>
            <person name="Bayul T."/>
            <person name="Blitshsteyn B."/>
            <person name="Bloom T."/>
            <person name="Blye J."/>
            <person name="Boguslavskiy L."/>
            <person name="Borowsky M."/>
            <person name="Boukhgalter B."/>
            <person name="Brunache A."/>
            <person name="Butler J."/>
            <person name="Calixte N."/>
            <person name="Calvo S."/>
            <person name="Camarata J."/>
            <person name="Campo K."/>
            <person name="Chang J."/>
            <person name="Cheshatsang Y."/>
            <person name="Citroen M."/>
            <person name="Collymore A."/>
            <person name="Considine T."/>
            <person name="Cook A."/>
            <person name="Cooke P."/>
            <person name="Corum B."/>
            <person name="Cuomo C."/>
            <person name="David R."/>
            <person name="Dawoe T."/>
            <person name="Degray S."/>
            <person name="Dodge S."/>
            <person name="Dooley K."/>
            <person name="Dorje P."/>
            <person name="Dorjee K."/>
            <person name="Dorris L."/>
            <person name="Duffey N."/>
            <person name="Dupes A."/>
            <person name="Elkins T."/>
            <person name="Engels R."/>
            <person name="Erickson J."/>
            <person name="Farina A."/>
            <person name="Faro S."/>
            <person name="Ferreira P."/>
            <person name="Fischer H."/>
            <person name="Fitzgerald M."/>
            <person name="Foley K."/>
            <person name="Gage D."/>
            <person name="Galagan J."/>
            <person name="Gearin G."/>
            <person name="Gnerre S."/>
            <person name="Gnirke A."/>
            <person name="Goyette A."/>
            <person name="Graham J."/>
            <person name="Grandbois E."/>
            <person name="Gyaltsen K."/>
            <person name="Hafez N."/>
            <person name="Hagopian D."/>
            <person name="Hagos B."/>
            <person name="Hall J."/>
            <person name="Hatcher B."/>
            <person name="Heller A."/>
            <person name="Higgins H."/>
            <person name="Honan T."/>
            <person name="Horn A."/>
            <person name="Houde N."/>
            <person name="Hughes L."/>
            <person name="Hulme W."/>
            <person name="Husby E."/>
            <person name="Iliev I."/>
            <person name="Jaffe D."/>
            <person name="Jones C."/>
            <person name="Kamal M."/>
            <person name="Kamat A."/>
            <person name="Kamvysselis M."/>
            <person name="Karlsson E."/>
            <person name="Kells C."/>
            <person name="Kieu A."/>
            <person name="Kisner P."/>
            <person name="Kodira C."/>
            <person name="Kulbokas E."/>
            <person name="Labutti K."/>
            <person name="Lama D."/>
            <person name="Landers T."/>
            <person name="Leger J."/>
            <person name="Levine S."/>
            <person name="Lewis D."/>
            <person name="Lewis T."/>
            <person name="Lindblad-toh K."/>
            <person name="Liu X."/>
            <person name="Lokyitsang T."/>
            <person name="Lokyitsang Y."/>
            <person name="Lucien O."/>
            <person name="Lui A."/>
            <person name="Ma L.J."/>
            <person name="Mabbitt R."/>
            <person name="Macdonald J."/>
            <person name="Maclean C."/>
            <person name="Major J."/>
            <person name="Manning J."/>
            <person name="Marabella R."/>
            <person name="Maru K."/>
            <person name="Matthews C."/>
            <person name="Mauceli E."/>
            <person name="Mccarthy M."/>
            <person name="Mcdonough S."/>
            <person name="Mcghee T."/>
            <person name="Meldrim J."/>
            <person name="Meneus L."/>
            <person name="Mesirov J."/>
            <person name="Mihalev A."/>
            <person name="Mihova T."/>
            <person name="Mikkelsen T."/>
            <person name="Mlenga V."/>
            <person name="Moru K."/>
            <person name="Mozes J."/>
            <person name="Mulrain L."/>
            <person name="Munson G."/>
            <person name="Naylor J."/>
            <person name="Newes C."/>
            <person name="Nguyen C."/>
            <person name="Nguyen N."/>
            <person name="Nguyen T."/>
            <person name="Nicol R."/>
            <person name="Nielsen C."/>
            <person name="Nizzari M."/>
            <person name="Norbu C."/>
            <person name="Norbu N."/>
            <person name="O'donnell P."/>
            <person name="Okoawo O."/>
            <person name="O'leary S."/>
            <person name="Omotosho B."/>
            <person name="O'neill K."/>
            <person name="Osman S."/>
            <person name="Parker S."/>
            <person name="Perrin D."/>
            <person name="Phunkhang P."/>
            <person name="Piqani B."/>
            <person name="Purcell S."/>
            <person name="Rachupka T."/>
            <person name="Ramasamy U."/>
            <person name="Rameau R."/>
            <person name="Ray V."/>
            <person name="Raymond C."/>
            <person name="Retta R."/>
            <person name="Richardson S."/>
            <person name="Rise C."/>
            <person name="Rodriguez J."/>
            <person name="Rogers J."/>
            <person name="Rogov P."/>
            <person name="Rutman M."/>
            <person name="Schupbach R."/>
            <person name="Seaman C."/>
            <person name="Settipalli S."/>
            <person name="Sharpe T."/>
            <person name="Sheridan J."/>
            <person name="Sherpa N."/>
            <person name="Shi J."/>
            <person name="Smirnov S."/>
            <person name="Smith C."/>
            <person name="Sougnez C."/>
            <person name="Spencer B."/>
            <person name="Stalker J."/>
            <person name="Stange-thomann N."/>
            <person name="Stavropoulos S."/>
            <person name="Stetson K."/>
            <person name="Stone C."/>
            <person name="Stone S."/>
            <person name="Stubbs M."/>
            <person name="Talamas J."/>
            <person name="Tchuinga P."/>
            <person name="Tenzing P."/>
            <person name="Tesfaye S."/>
            <person name="Theodore J."/>
            <person name="Thoulutsang Y."/>
            <person name="Topham K."/>
            <person name="Towey S."/>
            <person name="Tsamla T."/>
            <person name="Tsomo N."/>
            <person name="Vallee D."/>
            <person name="Vassiliev H."/>
            <person name="Venkataraman V."/>
            <person name="Vinson J."/>
            <person name="Vo A."/>
            <person name="Wade C."/>
            <person name="Wang S."/>
            <person name="Wangchuk T."/>
            <person name="Wangdi T."/>
            <person name="Whittaker C."/>
            <person name="Wilkinson J."/>
            <person name="Wu Y."/>
            <person name="Wyman D."/>
            <person name="Yadav S."/>
            <person name="Yang S."/>
            <person name="Yang X."/>
            <person name="Yeager S."/>
            <person name="Yee E."/>
            <person name="Young G."/>
            <person name="Zainoun J."/>
            <person name="Zembeck L."/>
            <person name="Zimmer A."/>
            <person name="Zody M."/>
            <person name="Lander E."/>
        </authorList>
    </citation>
    <scope>NUCLEOTIDE SEQUENCE [LARGE SCALE GENOMIC DNA]</scope>
</reference>
<evidence type="ECO:0000256" key="2">
    <source>
        <dbReference type="ARBA" id="ARBA00004922"/>
    </source>
</evidence>
<evidence type="ECO:0000256" key="11">
    <source>
        <dbReference type="RuleBase" id="RU003832"/>
    </source>
</evidence>
<dbReference type="GO" id="GO:0032580">
    <property type="term" value="C:Golgi cisterna membrane"/>
    <property type="evidence" value="ECO:0007669"/>
    <property type="project" value="UniProtKB-SubCell"/>
</dbReference>
<dbReference type="InParanoid" id="H2Z0U3"/>
<keyword evidence="6 11" id="KW-0812">Transmembrane</keyword>
<comment type="subcellular location">
    <subcellularLocation>
        <location evidence="11">Golgi apparatus</location>
        <location evidence="11">Golgi stack membrane</location>
        <topology evidence="11">Single-pass type II membrane protein</topology>
    </subcellularLocation>
    <subcellularLocation>
        <location evidence="1">Membrane</location>
        <topology evidence="1">Single-pass membrane protein</topology>
    </subcellularLocation>
</comment>
<evidence type="ECO:0000313" key="14">
    <source>
        <dbReference type="Ensembl" id="ENSCSAVP00000011205.1"/>
    </source>
</evidence>
<keyword evidence="8" id="KW-1133">Transmembrane helix</keyword>
<dbReference type="InterPro" id="IPR055270">
    <property type="entry name" value="Glyco_tran_10_C"/>
</dbReference>
<dbReference type="AlphaFoldDB" id="H2Z0U3"/>
<dbReference type="InterPro" id="IPR038577">
    <property type="entry name" value="GT10-like_C_sf"/>
</dbReference>
<evidence type="ECO:0000256" key="1">
    <source>
        <dbReference type="ARBA" id="ARBA00004167"/>
    </source>
</evidence>
<keyword evidence="11" id="KW-0333">Golgi apparatus</keyword>
<dbReference type="Gene3D" id="3.40.50.11660">
    <property type="entry name" value="Glycosyl transferase family 10, C-terminal domain"/>
    <property type="match status" value="1"/>
</dbReference>
<dbReference type="HOGENOM" id="CLU_032075_2_0_1"/>
<comment type="pathway">
    <text evidence="2">Protein modification; protein glycosylation.</text>
</comment>
<accession>H2Z0U3</accession>
<comment type="similarity">
    <text evidence="3 11">Belongs to the glycosyltransferase 10 family.</text>
</comment>
<dbReference type="OMA" id="NCRITYK"/>
<evidence type="ECO:0000256" key="8">
    <source>
        <dbReference type="ARBA" id="ARBA00022989"/>
    </source>
</evidence>
<dbReference type="GeneTree" id="ENSGT00940000159014"/>
<evidence type="ECO:0000313" key="15">
    <source>
        <dbReference type="Proteomes" id="UP000007875"/>
    </source>
</evidence>
<protein>
    <recommendedName>
        <fullName evidence="11">Fucosyltransferase</fullName>
        <ecNumber evidence="11">2.4.1.-</ecNumber>
    </recommendedName>
</protein>
<sequence>ILMWVLESDVQSWWPKENTTLTGNCRITYKPQAASTANVTVINQRIMNYILPWKPQRWQYFVWWSEENPWNLKHFGKRDPSLFPGFFNLTMTHRRDSDIFFPTWSKSSLFQEMEHATESVDELLRRKYYLALWEAKDCSPSRGNQIRMKFAVALVKAGLKYLKIGACFNNYSKVDIRRYMFYVVMVDGYHCRDYLNGQIWHALVNGLVPVVFGPYPDDVRSQLPYHSYIHAEEFSSPKELVGYINMVSRNKTLYREYFTWRESLDLDLDDALIRTHYPDTELRTREATGWSRLCERYRELVAARETRVISSLSDYVFNTESRECMGP</sequence>
<evidence type="ECO:0000259" key="12">
    <source>
        <dbReference type="Pfam" id="PF00852"/>
    </source>
</evidence>
<keyword evidence="9" id="KW-0472">Membrane</keyword>
<keyword evidence="5 11" id="KW-0808">Transferase</keyword>
<dbReference type="InterPro" id="IPR001503">
    <property type="entry name" value="Glyco_trans_10"/>
</dbReference>
<evidence type="ECO:0000259" key="13">
    <source>
        <dbReference type="Pfam" id="PF17039"/>
    </source>
</evidence>
<keyword evidence="10" id="KW-0325">Glycoprotein</keyword>
<organism evidence="14 15">
    <name type="scientific">Ciona savignyi</name>
    <name type="common">Pacific transparent sea squirt</name>
    <dbReference type="NCBI Taxonomy" id="51511"/>
    <lineage>
        <taxon>Eukaryota</taxon>
        <taxon>Metazoa</taxon>
        <taxon>Chordata</taxon>
        <taxon>Tunicata</taxon>
        <taxon>Ascidiacea</taxon>
        <taxon>Phlebobranchia</taxon>
        <taxon>Cionidae</taxon>
        <taxon>Ciona</taxon>
    </lineage>
</organism>
<name>H2Z0U3_CIOSA</name>
<dbReference type="PANTHER" id="PTHR11929">
    <property type="entry name" value="ALPHA- 1,3 -FUCOSYLTRANSFERASE"/>
    <property type="match status" value="1"/>
</dbReference>
<dbReference type="Ensembl" id="ENSCSAVT00000011336.1">
    <property type="protein sequence ID" value="ENSCSAVP00000011205.1"/>
    <property type="gene ID" value="ENSCSAVG00000006554.1"/>
</dbReference>
<evidence type="ECO:0000256" key="10">
    <source>
        <dbReference type="ARBA" id="ARBA00023180"/>
    </source>
</evidence>
<dbReference type="GO" id="GO:0046920">
    <property type="term" value="F:alpha-(1-&gt;3)-fucosyltransferase activity"/>
    <property type="evidence" value="ECO:0007669"/>
    <property type="project" value="TreeGrafter"/>
</dbReference>
<keyword evidence="7" id="KW-0735">Signal-anchor</keyword>
<dbReference type="Pfam" id="PF17039">
    <property type="entry name" value="Glyco_tran_10_N"/>
    <property type="match status" value="1"/>
</dbReference>
<dbReference type="Proteomes" id="UP000007875">
    <property type="component" value="Unassembled WGS sequence"/>
</dbReference>
<dbReference type="PANTHER" id="PTHR11929:SF145">
    <property type="entry name" value="ALPHA-(1,3)-FUCOSYLTRANSFERASE FUT-1"/>
    <property type="match status" value="1"/>
</dbReference>
<dbReference type="UniPathway" id="UPA00378"/>
<evidence type="ECO:0000256" key="4">
    <source>
        <dbReference type="ARBA" id="ARBA00022676"/>
    </source>
</evidence>